<accession>A0ABS8TRU7</accession>
<evidence type="ECO:0000313" key="1">
    <source>
        <dbReference type="EMBL" id="MCD8472223.1"/>
    </source>
</evidence>
<keyword evidence="2" id="KW-1185">Reference proteome</keyword>
<evidence type="ECO:0000313" key="2">
    <source>
        <dbReference type="Proteomes" id="UP001430701"/>
    </source>
</evidence>
<reference evidence="1" key="1">
    <citation type="submission" date="2021-11" db="EMBL/GenBank/DDBJ databases">
        <title>Genome sequence of Xylella taiwanensis PLS432.</title>
        <authorList>
            <person name="Weng L.-W."/>
            <person name="Su C.-C."/>
            <person name="Tsai C.-W."/>
            <person name="Kuo C.-H."/>
        </authorList>
    </citation>
    <scope>NUCLEOTIDE SEQUENCE</scope>
    <source>
        <strain evidence="1">PLS432</strain>
    </source>
</reference>
<sequence>MSVSPSSGVALGSQVMTQYEMRLERVTHGGHDEWQYQEENEECGGMHV</sequence>
<comment type="caution">
    <text evidence="1">The sequence shown here is derived from an EMBL/GenBank/DDBJ whole genome shotgun (WGS) entry which is preliminary data.</text>
</comment>
<name>A0ABS8TRU7_9GAMM</name>
<dbReference type="RefSeq" id="WP_160165201.1">
    <property type="nucleotide sequence ID" value="NZ_CP053627.1"/>
</dbReference>
<gene>
    <name evidence="1" type="ORF">LPH55_01730</name>
</gene>
<protein>
    <submittedName>
        <fullName evidence="1">Uncharacterized protein</fullName>
    </submittedName>
</protein>
<proteinExistence type="predicted"/>
<dbReference type="GeneID" id="68901234"/>
<dbReference type="EMBL" id="JAJPPU010000001">
    <property type="protein sequence ID" value="MCD8472223.1"/>
    <property type="molecule type" value="Genomic_DNA"/>
</dbReference>
<dbReference type="Proteomes" id="UP001430701">
    <property type="component" value="Unassembled WGS sequence"/>
</dbReference>
<organism evidence="1 2">
    <name type="scientific">Xylella taiwanensis</name>
    <dbReference type="NCBI Taxonomy" id="1444770"/>
    <lineage>
        <taxon>Bacteria</taxon>
        <taxon>Pseudomonadati</taxon>
        <taxon>Pseudomonadota</taxon>
        <taxon>Gammaproteobacteria</taxon>
        <taxon>Lysobacterales</taxon>
        <taxon>Lysobacteraceae</taxon>
        <taxon>Xylella</taxon>
    </lineage>
</organism>